<keyword evidence="8" id="KW-1185">Reference proteome</keyword>
<dbReference type="OrthoDB" id="285418at2759"/>
<dbReference type="GO" id="GO:0004721">
    <property type="term" value="F:phosphoprotein phosphatase activity"/>
    <property type="evidence" value="ECO:0007669"/>
    <property type="project" value="UniProtKB-KW"/>
</dbReference>
<organism evidence="9">
    <name type="scientific">Onchocerca ochengi</name>
    <name type="common">Filarial nematode worm</name>
    <dbReference type="NCBI Taxonomy" id="42157"/>
    <lineage>
        <taxon>Eukaryota</taxon>
        <taxon>Metazoa</taxon>
        <taxon>Ecdysozoa</taxon>
        <taxon>Nematoda</taxon>
        <taxon>Chromadorea</taxon>
        <taxon>Rhabditida</taxon>
        <taxon>Spirurina</taxon>
        <taxon>Spiruromorpha</taxon>
        <taxon>Filarioidea</taxon>
        <taxon>Onchocercidae</taxon>
        <taxon>Onchocerca</taxon>
    </lineage>
</organism>
<feature type="region of interest" description="Disordered" evidence="4">
    <location>
        <begin position="248"/>
        <end position="269"/>
    </location>
</feature>
<dbReference type="InterPro" id="IPR000340">
    <property type="entry name" value="Dual-sp_phosphatase_cat-dom"/>
</dbReference>
<dbReference type="SMART" id="SM00195">
    <property type="entry name" value="DSPc"/>
    <property type="match status" value="1"/>
</dbReference>
<keyword evidence="3" id="KW-0904">Protein phosphatase</keyword>
<evidence type="ECO:0000256" key="3">
    <source>
        <dbReference type="ARBA" id="ARBA00022912"/>
    </source>
</evidence>
<feature type="domain" description="Tyrosine specific protein phosphatases" evidence="6">
    <location>
        <begin position="83"/>
        <end position="142"/>
    </location>
</feature>
<name>A0A182ESP9_ONCOC</name>
<dbReference type="Pfam" id="PF00782">
    <property type="entry name" value="DSPc"/>
    <property type="match status" value="1"/>
</dbReference>
<evidence type="ECO:0000313" key="9">
    <source>
        <dbReference type="WBParaSite" id="nOo.2.0.1.t11169-RA"/>
    </source>
</evidence>
<dbReference type="EMBL" id="UYRW01007373">
    <property type="protein sequence ID" value="VDM95155.1"/>
    <property type="molecule type" value="Genomic_DNA"/>
</dbReference>
<dbReference type="WBParaSite" id="nOo.2.0.1.t11169-RA">
    <property type="protein sequence ID" value="nOo.2.0.1.t11169-RA"/>
    <property type="gene ID" value="nOo.2.0.1.g11169"/>
</dbReference>
<dbReference type="GO" id="GO:0005737">
    <property type="term" value="C:cytoplasm"/>
    <property type="evidence" value="ECO:0007669"/>
    <property type="project" value="TreeGrafter"/>
</dbReference>
<dbReference type="InterPro" id="IPR052103">
    <property type="entry name" value="Dual_spec_Phospatases"/>
</dbReference>
<evidence type="ECO:0000259" key="5">
    <source>
        <dbReference type="PROSITE" id="PS50054"/>
    </source>
</evidence>
<reference evidence="7 8" key="2">
    <citation type="submission" date="2018-08" db="EMBL/GenBank/DDBJ databases">
        <authorList>
            <person name="Laetsch R D."/>
            <person name="Stevens L."/>
            <person name="Kumar S."/>
            <person name="Blaxter L. M."/>
        </authorList>
    </citation>
    <scope>NUCLEOTIDE SEQUENCE [LARGE SCALE GENOMIC DNA]</scope>
</reference>
<dbReference type="InterPro" id="IPR020422">
    <property type="entry name" value="TYR_PHOSPHATASE_DUAL_dom"/>
</dbReference>
<dbReference type="Proteomes" id="UP000271087">
    <property type="component" value="Unassembled WGS sequence"/>
</dbReference>
<protein>
    <submittedName>
        <fullName evidence="9">Tyrosine-protein phosphatase domain-containing protein</fullName>
    </submittedName>
</protein>
<evidence type="ECO:0000256" key="1">
    <source>
        <dbReference type="ARBA" id="ARBA00008601"/>
    </source>
</evidence>
<dbReference type="PANTHER" id="PTHR45961:SF9">
    <property type="entry name" value="DUAL SPECIFICITY PROTEIN PHOSPHATASE 14"/>
    <property type="match status" value="1"/>
</dbReference>
<reference evidence="9" key="1">
    <citation type="submission" date="2016-06" db="UniProtKB">
        <authorList>
            <consortium name="WormBaseParasite"/>
        </authorList>
    </citation>
    <scope>IDENTIFICATION</scope>
</reference>
<dbReference type="AlphaFoldDB" id="A0A182ESP9"/>
<dbReference type="STRING" id="42157.A0A182ESP9"/>
<sequence>MAGSESSGRLVYYRVLDVNHAGISEVLPGLYISGICALKATTIQDYGITMIVNATSEVPNSASLGTLPRIKLWLEDTQDSWALSYMDFVCNKILKVITRGGKVLIHSVQGVSRCATICLAYLTKYKFKTLHDAYMYLASIRPKVEPNIGFWRQLISFEQDVKQSMSSVKIVRDQNNPSILVPDVYRKYFLRCKRKQQLAKNTVSIAEGSKQNQISRKNKGLISEQTSDTVPLSTRFTAMFKSMDDTIAETSGSTSQTSNQGSQISRRKSSLMKKFQPVLEPLVELV</sequence>
<feature type="domain" description="Tyrosine-protein phosphatase" evidence="5">
    <location>
        <begin position="22"/>
        <end position="163"/>
    </location>
</feature>
<dbReference type="SUPFAM" id="SSF52799">
    <property type="entry name" value="(Phosphotyrosine protein) phosphatases II"/>
    <property type="match status" value="1"/>
</dbReference>
<dbReference type="Gene3D" id="3.90.190.10">
    <property type="entry name" value="Protein tyrosine phosphatase superfamily"/>
    <property type="match status" value="1"/>
</dbReference>
<accession>A0A182ESP9</accession>
<dbReference type="PROSITE" id="PS50054">
    <property type="entry name" value="TYR_PHOSPHATASE_DUAL"/>
    <property type="match status" value="1"/>
</dbReference>
<feature type="compositionally biased region" description="Low complexity" evidence="4">
    <location>
        <begin position="250"/>
        <end position="264"/>
    </location>
</feature>
<dbReference type="InterPro" id="IPR029021">
    <property type="entry name" value="Prot-tyrosine_phosphatase-like"/>
</dbReference>
<dbReference type="InterPro" id="IPR000387">
    <property type="entry name" value="Tyr_Pase_dom"/>
</dbReference>
<evidence type="ECO:0000259" key="6">
    <source>
        <dbReference type="PROSITE" id="PS50056"/>
    </source>
</evidence>
<proteinExistence type="inferred from homology"/>
<evidence type="ECO:0000313" key="7">
    <source>
        <dbReference type="EMBL" id="VDM95155.1"/>
    </source>
</evidence>
<evidence type="ECO:0000256" key="4">
    <source>
        <dbReference type="SAM" id="MobiDB-lite"/>
    </source>
</evidence>
<dbReference type="CDD" id="cd14514">
    <property type="entry name" value="DUSP14-like"/>
    <property type="match status" value="1"/>
</dbReference>
<dbReference type="PANTHER" id="PTHR45961">
    <property type="entry name" value="IP21249P"/>
    <property type="match status" value="1"/>
</dbReference>
<dbReference type="PROSITE" id="PS50056">
    <property type="entry name" value="TYR_PHOSPHATASE_2"/>
    <property type="match status" value="1"/>
</dbReference>
<evidence type="ECO:0000256" key="2">
    <source>
        <dbReference type="ARBA" id="ARBA00022801"/>
    </source>
</evidence>
<evidence type="ECO:0000313" key="8">
    <source>
        <dbReference type="Proteomes" id="UP000271087"/>
    </source>
</evidence>
<keyword evidence="2" id="KW-0378">Hydrolase</keyword>
<comment type="similarity">
    <text evidence="1">Belongs to the protein-tyrosine phosphatase family. Non-receptor class dual specificity subfamily.</text>
</comment>
<gene>
    <name evidence="7" type="ORF">NOO_LOCUS11169</name>
</gene>